<dbReference type="EMBL" id="AFBQ01000131">
    <property type="protein sequence ID" value="EHY31658.1"/>
    <property type="molecule type" value="Genomic_DNA"/>
</dbReference>
<accession>H3KE14</accession>
<organism evidence="1 2">
    <name type="scientific">Sutterella parvirubra YIT 11816</name>
    <dbReference type="NCBI Taxonomy" id="762967"/>
    <lineage>
        <taxon>Bacteria</taxon>
        <taxon>Pseudomonadati</taxon>
        <taxon>Pseudomonadota</taxon>
        <taxon>Betaproteobacteria</taxon>
        <taxon>Burkholderiales</taxon>
        <taxon>Sutterellaceae</taxon>
        <taxon>Sutterella</taxon>
    </lineage>
</organism>
<keyword evidence="2" id="KW-1185">Reference proteome</keyword>
<evidence type="ECO:0000313" key="2">
    <source>
        <dbReference type="Proteomes" id="UP000004956"/>
    </source>
</evidence>
<reference evidence="1 2" key="1">
    <citation type="submission" date="2011-11" db="EMBL/GenBank/DDBJ databases">
        <authorList>
            <person name="Weinstock G."/>
            <person name="Sodergren E."/>
            <person name="Clifton S."/>
            <person name="Fulton L."/>
            <person name="Fulton B."/>
            <person name="Courtney L."/>
            <person name="Fronick C."/>
            <person name="Harrison M."/>
            <person name="Strong C."/>
            <person name="Farmer C."/>
            <person name="Delahaunty K."/>
            <person name="Markovic C."/>
            <person name="Hall O."/>
            <person name="Minx P."/>
            <person name="Tomlinson C."/>
            <person name="Mitreva M."/>
            <person name="Hou S."/>
            <person name="Chen J."/>
            <person name="Wollam A."/>
            <person name="Pepin K.H."/>
            <person name="Johnson M."/>
            <person name="Bhonagiri V."/>
            <person name="Zhang X."/>
            <person name="Suruliraj S."/>
            <person name="Warren W."/>
            <person name="Chinwalla A."/>
            <person name="Mardis E.R."/>
            <person name="Wilson R.K."/>
        </authorList>
    </citation>
    <scope>NUCLEOTIDE SEQUENCE [LARGE SCALE GENOMIC DNA]</scope>
    <source>
        <strain evidence="1 2">YIT 11816</strain>
    </source>
</reference>
<proteinExistence type="predicted"/>
<dbReference type="Proteomes" id="UP000004956">
    <property type="component" value="Unassembled WGS sequence"/>
</dbReference>
<dbReference type="AlphaFoldDB" id="H3KE14"/>
<gene>
    <name evidence="1" type="ORF">HMPREF9440_00975</name>
</gene>
<evidence type="ECO:0000313" key="1">
    <source>
        <dbReference type="EMBL" id="EHY31658.1"/>
    </source>
</evidence>
<sequence length="56" mass="6321">MFLLRLWRGTLTPPGVCEESVKRTARNPGRSRRRTGLPKAVRFAAKGPEDVRKPGF</sequence>
<protein>
    <submittedName>
        <fullName evidence="1">Uncharacterized protein</fullName>
    </submittedName>
</protein>
<name>H3KE14_9BURK</name>
<comment type="caution">
    <text evidence="1">The sequence shown here is derived from an EMBL/GenBank/DDBJ whole genome shotgun (WGS) entry which is preliminary data.</text>
</comment>
<dbReference type="HOGENOM" id="CLU_3193524_0_0_4"/>
<feature type="non-terminal residue" evidence="1">
    <location>
        <position position="56"/>
    </location>
</feature>